<comment type="cofactor">
    <cofactor evidence="3">
        <name>a divalent metal cation</name>
        <dbReference type="ChEBI" id="CHEBI:60240"/>
    </cofactor>
    <text evidence="3">Binds 2 divalent metal cations per subunit.</text>
</comment>
<dbReference type="Pfam" id="PF01546">
    <property type="entry name" value="Peptidase_M20"/>
    <property type="match status" value="1"/>
</dbReference>
<dbReference type="Proteomes" id="UP000230116">
    <property type="component" value="Unassembled WGS sequence"/>
</dbReference>
<dbReference type="SUPFAM" id="SSF55031">
    <property type="entry name" value="Bacterial exopeptidase dimerisation domain"/>
    <property type="match status" value="1"/>
</dbReference>
<evidence type="ECO:0000256" key="1">
    <source>
        <dbReference type="ARBA" id="ARBA00001947"/>
    </source>
</evidence>
<evidence type="ECO:0000313" key="6">
    <source>
        <dbReference type="Proteomes" id="UP000230116"/>
    </source>
</evidence>
<evidence type="ECO:0000313" key="5">
    <source>
        <dbReference type="EMBL" id="PIV62545.1"/>
    </source>
</evidence>
<keyword evidence="2" id="KW-0862">Zinc</keyword>
<reference evidence="6" key="1">
    <citation type="submission" date="2017-09" db="EMBL/GenBank/DDBJ databases">
        <title>Depth-based differentiation of microbial function through sediment-hosted aquifers and enrichment of novel symbionts in the deep terrestrial subsurface.</title>
        <authorList>
            <person name="Probst A.J."/>
            <person name="Ladd B."/>
            <person name="Jarett J.K."/>
            <person name="Geller-Mcgrath D.E."/>
            <person name="Sieber C.M.K."/>
            <person name="Emerson J.B."/>
            <person name="Anantharaman K."/>
            <person name="Thomas B.C."/>
            <person name="Malmstrom R."/>
            <person name="Stieglmeier M."/>
            <person name="Klingl A."/>
            <person name="Woyke T."/>
            <person name="Ryan C.M."/>
            <person name="Banfield J.F."/>
        </authorList>
    </citation>
    <scope>NUCLEOTIDE SEQUENCE [LARGE SCALE GENOMIC DNA]</scope>
</reference>
<dbReference type="InterPro" id="IPR002933">
    <property type="entry name" value="Peptidase_M20"/>
</dbReference>
<dbReference type="InterPro" id="IPR036264">
    <property type="entry name" value="Bact_exopeptidase_dim_dom"/>
</dbReference>
<name>A0A2M7E4A0_9BACT</name>
<feature type="domain" description="Peptidase M20 dimerisation" evidence="4">
    <location>
        <begin position="168"/>
        <end position="260"/>
    </location>
</feature>
<dbReference type="Gene3D" id="3.30.70.360">
    <property type="match status" value="1"/>
</dbReference>
<feature type="binding site" evidence="3">
    <location>
        <position position="63"/>
    </location>
    <ligand>
        <name>Zn(2+)</name>
        <dbReference type="ChEBI" id="CHEBI:29105"/>
        <label>1</label>
    </ligand>
</feature>
<comment type="cofactor">
    <cofactor evidence="1">
        <name>Zn(2+)</name>
        <dbReference type="ChEBI" id="CHEBI:29105"/>
    </cofactor>
</comment>
<evidence type="ECO:0000256" key="3">
    <source>
        <dbReference type="PIRSR" id="PIRSR001123-2"/>
    </source>
</evidence>
<keyword evidence="3" id="KW-0479">Metal-binding</keyword>
<proteinExistence type="predicted"/>
<dbReference type="PANTHER" id="PTHR42994:SF2">
    <property type="entry name" value="PEPTIDASE"/>
    <property type="match status" value="1"/>
</dbReference>
<evidence type="ECO:0000259" key="4">
    <source>
        <dbReference type="Pfam" id="PF07687"/>
    </source>
</evidence>
<dbReference type="GO" id="GO:0046872">
    <property type="term" value="F:metal ion binding"/>
    <property type="evidence" value="ECO:0007669"/>
    <property type="project" value="UniProtKB-UniRule"/>
</dbReference>
<dbReference type="GO" id="GO:0004177">
    <property type="term" value="F:aminopeptidase activity"/>
    <property type="evidence" value="ECO:0007669"/>
    <property type="project" value="UniProtKB-UniRule"/>
</dbReference>
<dbReference type="PANTHER" id="PTHR42994">
    <property type="entry name" value="PEPTIDASE T"/>
    <property type="match status" value="1"/>
</dbReference>
<comment type="caution">
    <text evidence="5">The sequence shown here is derived from an EMBL/GenBank/DDBJ whole genome shotgun (WGS) entry which is preliminary data.</text>
</comment>
<organism evidence="5 6">
    <name type="scientific">Candidatus Roizmanbacteria bacterium CG01_land_8_20_14_3_00_33_9</name>
    <dbReference type="NCBI Taxonomy" id="1974843"/>
    <lineage>
        <taxon>Bacteria</taxon>
        <taxon>Candidatus Roizmaniibacteriota</taxon>
    </lineage>
</organism>
<dbReference type="Gene3D" id="3.40.630.10">
    <property type="entry name" value="Zn peptidases"/>
    <property type="match status" value="1"/>
</dbReference>
<dbReference type="EMBL" id="PETM01000046">
    <property type="protein sequence ID" value="PIV62545.1"/>
    <property type="molecule type" value="Genomic_DNA"/>
</dbReference>
<gene>
    <name evidence="5" type="ORF">COS12_02000</name>
</gene>
<protein>
    <recommendedName>
        <fullName evidence="4">Peptidase M20 dimerisation domain-containing protein</fullName>
    </recommendedName>
</protein>
<evidence type="ECO:0000256" key="2">
    <source>
        <dbReference type="ARBA" id="ARBA00022833"/>
    </source>
</evidence>
<accession>A0A2M7E4A0</accession>
<dbReference type="InterPro" id="IPR011650">
    <property type="entry name" value="Peptidase_M20_dimer"/>
</dbReference>
<dbReference type="AlphaFoldDB" id="A0A2M7E4A0"/>
<dbReference type="Pfam" id="PF07687">
    <property type="entry name" value="M20_dimer"/>
    <property type="match status" value="1"/>
</dbReference>
<sequence>MEITNLFIKLVKIDSPSGFEDEISKYIVQFLKALKIKTAIDRFGNVYCRVGKKKTKPIFFSAHLDTVEPGRNIKPIIKNSFVQSDQTTILGADNKIAVATVLYTAQQIIKNHIAHRNFEVIFTRSEEIGNYGAVNFNTKLLKSDYGYCFDSSSPIGTIITASPFYERFNINIIGQSAHTSLPNKANNVIFPLIKFINKISLGRLNKDTVANIGVINLGSVRNTIPGNAFIQGEIRSFIEKKITTYKEQLIKKLEKSTKKYGVKFTQNFVQENTGYLHKDQVSEQLINNLKVIFNCMNVVPIAQSSWGVSDANIFNQCGKKCINLGNGSEFTHSVKERISIKSILNLQKLMLKLII</sequence>
<dbReference type="SUPFAM" id="SSF53187">
    <property type="entry name" value="Zn-dependent exopeptidases"/>
    <property type="match status" value="1"/>
</dbReference>